<protein>
    <submittedName>
        <fullName evidence="5">Iron transporter</fullName>
    </submittedName>
</protein>
<keyword evidence="3" id="KW-0732">Signal</keyword>
<accession>A0A917W233</accession>
<reference evidence="5" key="1">
    <citation type="journal article" date="2014" name="Int. J. Syst. Evol. Microbiol.">
        <title>Complete genome sequence of Corynebacterium casei LMG S-19264T (=DSM 44701T), isolated from a smear-ripened cheese.</title>
        <authorList>
            <consortium name="US DOE Joint Genome Institute (JGI-PGF)"/>
            <person name="Walter F."/>
            <person name="Albersmeier A."/>
            <person name="Kalinowski J."/>
            <person name="Ruckert C."/>
        </authorList>
    </citation>
    <scope>NUCLEOTIDE SEQUENCE</scope>
    <source>
        <strain evidence="5">CGMCC 4.7306</strain>
    </source>
</reference>
<evidence type="ECO:0000256" key="1">
    <source>
        <dbReference type="ARBA" id="ARBA00004196"/>
    </source>
</evidence>
<dbReference type="PANTHER" id="PTHR39192">
    <property type="entry name" value="IRON UPTAKE SYSTEM COMPONENT EFEO"/>
    <property type="match status" value="1"/>
</dbReference>
<evidence type="ECO:0000259" key="4">
    <source>
        <dbReference type="Pfam" id="PF09375"/>
    </source>
</evidence>
<dbReference type="EMBL" id="BMMZ01000002">
    <property type="protein sequence ID" value="GGL52372.1"/>
    <property type="molecule type" value="Genomic_DNA"/>
</dbReference>
<dbReference type="AlphaFoldDB" id="A0A917W233"/>
<dbReference type="InterPro" id="IPR034981">
    <property type="entry name" value="Imelysin-like_EfeO/Algp7"/>
</dbReference>
<proteinExistence type="inferred from homology"/>
<dbReference type="InterPro" id="IPR038352">
    <property type="entry name" value="Imelysin_sf"/>
</dbReference>
<evidence type="ECO:0000313" key="6">
    <source>
        <dbReference type="Proteomes" id="UP000613840"/>
    </source>
</evidence>
<dbReference type="PANTHER" id="PTHR39192:SF1">
    <property type="entry name" value="IRON UPTAKE SYSTEM COMPONENT EFEO"/>
    <property type="match status" value="1"/>
</dbReference>
<reference evidence="5" key="2">
    <citation type="submission" date="2020-09" db="EMBL/GenBank/DDBJ databases">
        <authorList>
            <person name="Sun Q."/>
            <person name="Zhou Y."/>
        </authorList>
    </citation>
    <scope>NUCLEOTIDE SEQUENCE</scope>
    <source>
        <strain evidence="5">CGMCC 4.7306</strain>
    </source>
</reference>
<dbReference type="Gene3D" id="1.20.1420.20">
    <property type="entry name" value="M75 peptidase, HXXE motif"/>
    <property type="match status" value="1"/>
</dbReference>
<dbReference type="CDD" id="cd14656">
    <property type="entry name" value="Imelysin-like_EfeO"/>
    <property type="match status" value="1"/>
</dbReference>
<dbReference type="Pfam" id="PF09375">
    <property type="entry name" value="Peptidase_M75"/>
    <property type="match status" value="1"/>
</dbReference>
<evidence type="ECO:0000256" key="2">
    <source>
        <dbReference type="ARBA" id="ARBA00005989"/>
    </source>
</evidence>
<evidence type="ECO:0000256" key="3">
    <source>
        <dbReference type="ARBA" id="ARBA00022729"/>
    </source>
</evidence>
<dbReference type="InterPro" id="IPR050894">
    <property type="entry name" value="EfeM/EfeO_iron_uptake"/>
</dbReference>
<gene>
    <name evidence="5" type="ORF">GCM10011575_08380</name>
</gene>
<dbReference type="GO" id="GO:0030313">
    <property type="term" value="C:cell envelope"/>
    <property type="evidence" value="ECO:0007669"/>
    <property type="project" value="UniProtKB-SubCell"/>
</dbReference>
<dbReference type="Proteomes" id="UP000613840">
    <property type="component" value="Unassembled WGS sequence"/>
</dbReference>
<evidence type="ECO:0000313" key="5">
    <source>
        <dbReference type="EMBL" id="GGL52372.1"/>
    </source>
</evidence>
<name>A0A917W233_9ACTN</name>
<feature type="domain" description="Imelysin-like" evidence="4">
    <location>
        <begin position="148"/>
        <end position="365"/>
    </location>
</feature>
<dbReference type="InterPro" id="IPR018976">
    <property type="entry name" value="Imelysin-like"/>
</dbReference>
<organism evidence="5 6">
    <name type="scientific">Microlunatus endophyticus</name>
    <dbReference type="NCBI Taxonomy" id="1716077"/>
    <lineage>
        <taxon>Bacteria</taxon>
        <taxon>Bacillati</taxon>
        <taxon>Actinomycetota</taxon>
        <taxon>Actinomycetes</taxon>
        <taxon>Propionibacteriales</taxon>
        <taxon>Propionibacteriaceae</taxon>
        <taxon>Microlunatus</taxon>
    </lineage>
</organism>
<comment type="caution">
    <text evidence="5">The sequence shown here is derived from an EMBL/GenBank/DDBJ whole genome shotgun (WGS) entry which is preliminary data.</text>
</comment>
<comment type="similarity">
    <text evidence="2">Belongs to the EfeM/EfeO family.</text>
</comment>
<keyword evidence="6" id="KW-1185">Reference proteome</keyword>
<comment type="subcellular location">
    <subcellularLocation>
        <location evidence="1">Cell envelope</location>
    </subcellularLocation>
</comment>
<sequence>MIVIICLIGLAVLAGLYAAPGRSPTAASSAVARSPDPGPLAVSSRGCLPGITDLRSGRSTLRIRNTGNSPEEVQILDDTHTYDYADLELVAPGTTRELIVVLPPGRFGASCEADDGTIGYSDPFQVTGPAVGGVHRWIPATLTDLGNAVTNYRTSVTAGLKQLASDTDALQAATDGQDRAMIKKRWLTAYLDYEQLGGVYDTFGDYADKINGLPSGLPRGVQDPAFTGFHKIEYLLWHNGSDDQIRAATRLLDRDVHGLVKAFPHQETAPNDVPLRTHEILENTMQLTLTGQDDLGSHSGLATTAANIDGTRMTLKALTPLLQQNDPALLASAEHSLDQLDAVVTSLHRRGGYPALRALSRTQQERLDGTLSGTLESLDPIPTELEVLLTQDNS</sequence>